<keyword evidence="5" id="KW-1185">Reference proteome</keyword>
<evidence type="ECO:0000313" key="4">
    <source>
        <dbReference type="EMBL" id="RTR35581.1"/>
    </source>
</evidence>
<name>A0A3S0K4R8_9BACI</name>
<proteinExistence type="predicted"/>
<dbReference type="Gene3D" id="1.25.60.10">
    <property type="entry name" value="MgtE N-terminal domain-like"/>
    <property type="match status" value="1"/>
</dbReference>
<dbReference type="RefSeq" id="WP_126405941.1">
    <property type="nucleotide sequence ID" value="NZ_RXNT01000002.1"/>
</dbReference>
<dbReference type="EMBL" id="RXNT01000002">
    <property type="protein sequence ID" value="RTR35581.1"/>
    <property type="molecule type" value="Genomic_DNA"/>
</dbReference>
<dbReference type="InterPro" id="IPR006668">
    <property type="entry name" value="Mg_transptr_MgtE_intracell_dom"/>
</dbReference>
<keyword evidence="2" id="KW-1133">Transmembrane helix</keyword>
<dbReference type="Pfam" id="PF03448">
    <property type="entry name" value="MgtE_N"/>
    <property type="match status" value="1"/>
</dbReference>
<accession>A0A3S0K4R8</accession>
<keyword evidence="2" id="KW-0472">Membrane</keyword>
<keyword evidence="1" id="KW-0175">Coiled coil</keyword>
<evidence type="ECO:0000259" key="3">
    <source>
        <dbReference type="Pfam" id="PF03448"/>
    </source>
</evidence>
<sequence>MANTELEKEEKKVSRFQWFVFTGIIPTLFAILIVLIVLSFAGINVFDKAKEYGQKIPFLSNLIEENTPKTIEELETTMIKLEGQIKDKEAQIADLETELDGKDKEVERGKLEMEQLQMQIDELMAIQEENKKAFKDIVETYETMSAKKAAPIITNMSEQEALKILSNLNSEQLASIMENLEPANAAKYTELLTNENE</sequence>
<comment type="caution">
    <text evidence="4">The sequence shown here is derived from an EMBL/GenBank/DDBJ whole genome shotgun (WGS) entry which is preliminary data.</text>
</comment>
<dbReference type="SUPFAM" id="SSF158791">
    <property type="entry name" value="MgtE N-terminal domain-like"/>
    <property type="match status" value="1"/>
</dbReference>
<protein>
    <recommendedName>
        <fullName evidence="3">Magnesium transporter MgtE intracellular domain-containing protein</fullName>
    </recommendedName>
</protein>
<keyword evidence="2" id="KW-0812">Transmembrane</keyword>
<evidence type="ECO:0000256" key="1">
    <source>
        <dbReference type="SAM" id="Coils"/>
    </source>
</evidence>
<evidence type="ECO:0000256" key="2">
    <source>
        <dbReference type="SAM" id="Phobius"/>
    </source>
</evidence>
<organism evidence="4 5">
    <name type="scientific">Bacillus yapensis</name>
    <dbReference type="NCBI Taxonomy" id="2492960"/>
    <lineage>
        <taxon>Bacteria</taxon>
        <taxon>Bacillati</taxon>
        <taxon>Bacillota</taxon>
        <taxon>Bacilli</taxon>
        <taxon>Bacillales</taxon>
        <taxon>Bacillaceae</taxon>
        <taxon>Bacillus</taxon>
    </lineage>
</organism>
<feature type="domain" description="Magnesium transporter MgtE intracellular" evidence="3">
    <location>
        <begin position="139"/>
        <end position="193"/>
    </location>
</feature>
<gene>
    <name evidence="4" type="ORF">EKG37_02825</name>
</gene>
<reference evidence="4 5" key="1">
    <citation type="submission" date="2018-12" db="EMBL/GenBank/DDBJ databases">
        <title>Bacillus yapensis draft genome sequence.</title>
        <authorList>
            <person name="Yu L."/>
            <person name="Xu X."/>
            <person name="Tang X."/>
        </authorList>
    </citation>
    <scope>NUCLEOTIDE SEQUENCE [LARGE SCALE GENOMIC DNA]</scope>
    <source>
        <strain evidence="4 5">XXST-01</strain>
    </source>
</reference>
<feature type="coiled-coil region" evidence="1">
    <location>
        <begin position="71"/>
        <end position="133"/>
    </location>
</feature>
<dbReference type="Proteomes" id="UP000271374">
    <property type="component" value="Unassembled WGS sequence"/>
</dbReference>
<dbReference type="InterPro" id="IPR038076">
    <property type="entry name" value="MgtE_N_sf"/>
</dbReference>
<evidence type="ECO:0000313" key="5">
    <source>
        <dbReference type="Proteomes" id="UP000271374"/>
    </source>
</evidence>
<feature type="transmembrane region" description="Helical" evidence="2">
    <location>
        <begin position="20"/>
        <end position="46"/>
    </location>
</feature>
<dbReference type="OrthoDB" id="1724615at2"/>
<dbReference type="AlphaFoldDB" id="A0A3S0K4R8"/>